<comment type="caution">
    <text evidence="3">The sequence shown here is derived from an EMBL/GenBank/DDBJ whole genome shotgun (WGS) entry which is preliminary data.</text>
</comment>
<keyword evidence="4" id="KW-1185">Reference proteome</keyword>
<gene>
    <name evidence="3" type="ORF">GCM10023149_12070</name>
</gene>
<proteinExistence type="predicted"/>
<organism evidence="3 4">
    <name type="scientific">Mucilaginibacter gynuensis</name>
    <dbReference type="NCBI Taxonomy" id="1302236"/>
    <lineage>
        <taxon>Bacteria</taxon>
        <taxon>Pseudomonadati</taxon>
        <taxon>Bacteroidota</taxon>
        <taxon>Sphingobacteriia</taxon>
        <taxon>Sphingobacteriales</taxon>
        <taxon>Sphingobacteriaceae</taxon>
        <taxon>Mucilaginibacter</taxon>
    </lineage>
</organism>
<feature type="chain" id="PRO_5047087915" evidence="1">
    <location>
        <begin position="21"/>
        <end position="399"/>
    </location>
</feature>
<reference evidence="4" key="1">
    <citation type="journal article" date="2019" name="Int. J. Syst. Evol. Microbiol.">
        <title>The Global Catalogue of Microorganisms (GCM) 10K type strain sequencing project: providing services to taxonomists for standard genome sequencing and annotation.</title>
        <authorList>
            <consortium name="The Broad Institute Genomics Platform"/>
            <consortium name="The Broad Institute Genome Sequencing Center for Infectious Disease"/>
            <person name="Wu L."/>
            <person name="Ma J."/>
        </authorList>
    </citation>
    <scope>NUCLEOTIDE SEQUENCE [LARGE SCALE GENOMIC DNA]</scope>
    <source>
        <strain evidence="4">JCM 17705</strain>
    </source>
</reference>
<accession>A0ABP8G1K9</accession>
<dbReference type="InterPro" id="IPR008979">
    <property type="entry name" value="Galactose-bd-like_sf"/>
</dbReference>
<keyword evidence="3" id="KW-0449">Lipoprotein</keyword>
<dbReference type="Pfam" id="PF16389">
    <property type="entry name" value="DUF4998"/>
    <property type="match status" value="1"/>
</dbReference>
<dbReference type="Proteomes" id="UP001500582">
    <property type="component" value="Unassembled WGS sequence"/>
</dbReference>
<evidence type="ECO:0000313" key="3">
    <source>
        <dbReference type="EMBL" id="GAA4315451.1"/>
    </source>
</evidence>
<protein>
    <submittedName>
        <fullName evidence="3">DUF5000 domain-containing lipoprotein</fullName>
    </submittedName>
</protein>
<evidence type="ECO:0000259" key="2">
    <source>
        <dbReference type="Pfam" id="PF16391"/>
    </source>
</evidence>
<dbReference type="Gene3D" id="2.60.120.260">
    <property type="entry name" value="Galactose-binding domain-like"/>
    <property type="match status" value="1"/>
</dbReference>
<dbReference type="Pfam" id="PF16391">
    <property type="entry name" value="DUF5000"/>
    <property type="match status" value="1"/>
</dbReference>
<sequence length="399" mass="44554">MKPIKYLVPLYLLIMGMLLAACTKEDAYKSFEKGGEITYPGRADSVIVQPGYKKLRLAVVLGNDPLVTKIKVYWNDGQDSTELAVTRTTGKDTANIDISDLSEGNYNFNIYTFDKENHRSVVVNVAGIVYGDSYLTSLENRTLKSVGFSADGKAQLLWGDAAGGEVGIELKYFDSNGAAKTIIIPPSETDTRLSDYKDESSLTYRSLFKPDSLAFETFSPPVAVTKLPFFERMLDKSKFVAMLLPGDVDEGGYGWLLPYLWDERYSTPGFASKSTKPVPFTFDTGVTTKLSRFKMWQANDRLYNLESAKTFEVYGSNNPNPNGSWDSWTKLLDCESIKPSGLPLGQNSAADVAYALAGEEFKFPANIGKYRYLRFKLLTNWGNGSFMTMEELTFYTQDH</sequence>
<feature type="signal peptide" evidence="1">
    <location>
        <begin position="1"/>
        <end position="20"/>
    </location>
</feature>
<evidence type="ECO:0000256" key="1">
    <source>
        <dbReference type="SAM" id="SignalP"/>
    </source>
</evidence>
<feature type="domain" description="DUF5000" evidence="2">
    <location>
        <begin position="265"/>
        <end position="395"/>
    </location>
</feature>
<dbReference type="InterPro" id="IPR032164">
    <property type="entry name" value="DUF5000"/>
</dbReference>
<dbReference type="SUPFAM" id="SSF49785">
    <property type="entry name" value="Galactose-binding domain-like"/>
    <property type="match status" value="1"/>
</dbReference>
<name>A0ABP8G1K9_9SPHI</name>
<dbReference type="EMBL" id="BAABFT010000002">
    <property type="protein sequence ID" value="GAA4315451.1"/>
    <property type="molecule type" value="Genomic_DNA"/>
</dbReference>
<dbReference type="RefSeq" id="WP_345210110.1">
    <property type="nucleotide sequence ID" value="NZ_BAABFT010000002.1"/>
</dbReference>
<keyword evidence="1" id="KW-0732">Signal</keyword>
<evidence type="ECO:0000313" key="4">
    <source>
        <dbReference type="Proteomes" id="UP001500582"/>
    </source>
</evidence>
<dbReference type="PROSITE" id="PS51257">
    <property type="entry name" value="PROKAR_LIPOPROTEIN"/>
    <property type="match status" value="1"/>
</dbReference>